<keyword evidence="3" id="KW-1185">Reference proteome</keyword>
<reference evidence="3" key="1">
    <citation type="journal article" date="2014" name="Science">
        <title>Ancient hybridizations among the ancestral genomes of bread wheat.</title>
        <authorList>
            <consortium name="International Wheat Genome Sequencing Consortium,"/>
            <person name="Marcussen T."/>
            <person name="Sandve S.R."/>
            <person name="Heier L."/>
            <person name="Spannagl M."/>
            <person name="Pfeifer M."/>
            <person name="Jakobsen K.S."/>
            <person name="Wulff B.B."/>
            <person name="Steuernagel B."/>
            <person name="Mayer K.F."/>
            <person name="Olsen O.A."/>
        </authorList>
    </citation>
    <scope>NUCLEOTIDE SEQUENCE [LARGE SCALE GENOMIC DNA]</scope>
    <source>
        <strain evidence="3">cv. AL8/78</strain>
    </source>
</reference>
<accession>A0A453PEN3</accession>
<protein>
    <submittedName>
        <fullName evidence="2">Uncharacterized protein</fullName>
    </submittedName>
</protein>
<feature type="compositionally biased region" description="Basic and acidic residues" evidence="1">
    <location>
        <begin position="33"/>
        <end position="42"/>
    </location>
</feature>
<evidence type="ECO:0000313" key="3">
    <source>
        <dbReference type="Proteomes" id="UP000015105"/>
    </source>
</evidence>
<proteinExistence type="predicted"/>
<dbReference type="EnsemblPlants" id="AET6Gv20705500.1">
    <property type="protein sequence ID" value="AET6Gv20705500.1"/>
    <property type="gene ID" value="AET6Gv20705500"/>
</dbReference>
<feature type="region of interest" description="Disordered" evidence="1">
    <location>
        <begin position="1"/>
        <end position="42"/>
    </location>
</feature>
<reference evidence="2" key="5">
    <citation type="journal article" date="2021" name="G3 (Bethesda)">
        <title>Aegilops tauschii genome assembly Aet v5.0 features greater sequence contiguity and improved annotation.</title>
        <authorList>
            <person name="Wang L."/>
            <person name="Zhu T."/>
            <person name="Rodriguez J.C."/>
            <person name="Deal K.R."/>
            <person name="Dubcovsky J."/>
            <person name="McGuire P.E."/>
            <person name="Lux T."/>
            <person name="Spannagl M."/>
            <person name="Mayer K.F.X."/>
            <person name="Baldrich P."/>
            <person name="Meyers B.C."/>
            <person name="Huo N."/>
            <person name="Gu Y.Q."/>
            <person name="Zhou H."/>
            <person name="Devos K.M."/>
            <person name="Bennetzen J.L."/>
            <person name="Unver T."/>
            <person name="Budak H."/>
            <person name="Gulick P.J."/>
            <person name="Galiba G."/>
            <person name="Kalapos B."/>
            <person name="Nelson D.R."/>
            <person name="Li P."/>
            <person name="You F.M."/>
            <person name="Luo M.C."/>
            <person name="Dvorak J."/>
        </authorList>
    </citation>
    <scope>NUCLEOTIDE SEQUENCE [LARGE SCALE GENOMIC DNA]</scope>
    <source>
        <strain evidence="2">cv. AL8/78</strain>
    </source>
</reference>
<organism evidence="2 3">
    <name type="scientific">Aegilops tauschii subsp. strangulata</name>
    <name type="common">Goatgrass</name>
    <dbReference type="NCBI Taxonomy" id="200361"/>
    <lineage>
        <taxon>Eukaryota</taxon>
        <taxon>Viridiplantae</taxon>
        <taxon>Streptophyta</taxon>
        <taxon>Embryophyta</taxon>
        <taxon>Tracheophyta</taxon>
        <taxon>Spermatophyta</taxon>
        <taxon>Magnoliopsida</taxon>
        <taxon>Liliopsida</taxon>
        <taxon>Poales</taxon>
        <taxon>Poaceae</taxon>
        <taxon>BOP clade</taxon>
        <taxon>Pooideae</taxon>
        <taxon>Triticodae</taxon>
        <taxon>Triticeae</taxon>
        <taxon>Triticinae</taxon>
        <taxon>Aegilops</taxon>
    </lineage>
</organism>
<reference evidence="3" key="2">
    <citation type="journal article" date="2017" name="Nat. Plants">
        <title>The Aegilops tauschii genome reveals multiple impacts of transposons.</title>
        <authorList>
            <person name="Zhao G."/>
            <person name="Zou C."/>
            <person name="Li K."/>
            <person name="Wang K."/>
            <person name="Li T."/>
            <person name="Gao L."/>
            <person name="Zhang X."/>
            <person name="Wang H."/>
            <person name="Yang Z."/>
            <person name="Liu X."/>
            <person name="Jiang W."/>
            <person name="Mao L."/>
            <person name="Kong X."/>
            <person name="Jiao Y."/>
            <person name="Jia J."/>
        </authorList>
    </citation>
    <scope>NUCLEOTIDE SEQUENCE [LARGE SCALE GENOMIC DNA]</scope>
    <source>
        <strain evidence="3">cv. AL8/78</strain>
    </source>
</reference>
<evidence type="ECO:0000313" key="2">
    <source>
        <dbReference type="EnsemblPlants" id="AET6Gv20705500.1"/>
    </source>
</evidence>
<sequence>ALLNSIPHRWTRRRPAPPPRTNHSFVPSTRGAEAPEREEGARARVCGVRRPDLPCSRRLDHHPYQVSPFVAPANPSLVWLIPRFIFFGADSCGICSAPAVLAVGNGE</sequence>
<evidence type="ECO:0000256" key="1">
    <source>
        <dbReference type="SAM" id="MobiDB-lite"/>
    </source>
</evidence>
<dbReference type="Proteomes" id="UP000015105">
    <property type="component" value="Chromosome 6D"/>
</dbReference>
<dbReference type="Gramene" id="AET6Gv20705500.1">
    <property type="protein sequence ID" value="AET6Gv20705500.1"/>
    <property type="gene ID" value="AET6Gv20705500"/>
</dbReference>
<reference evidence="2" key="3">
    <citation type="journal article" date="2017" name="Nature">
        <title>Genome sequence of the progenitor of the wheat D genome Aegilops tauschii.</title>
        <authorList>
            <person name="Luo M.C."/>
            <person name="Gu Y.Q."/>
            <person name="Puiu D."/>
            <person name="Wang H."/>
            <person name="Twardziok S.O."/>
            <person name="Deal K.R."/>
            <person name="Huo N."/>
            <person name="Zhu T."/>
            <person name="Wang L."/>
            <person name="Wang Y."/>
            <person name="McGuire P.E."/>
            <person name="Liu S."/>
            <person name="Long H."/>
            <person name="Ramasamy R.K."/>
            <person name="Rodriguez J.C."/>
            <person name="Van S.L."/>
            <person name="Yuan L."/>
            <person name="Wang Z."/>
            <person name="Xia Z."/>
            <person name="Xiao L."/>
            <person name="Anderson O.D."/>
            <person name="Ouyang S."/>
            <person name="Liang Y."/>
            <person name="Zimin A.V."/>
            <person name="Pertea G."/>
            <person name="Qi P."/>
            <person name="Bennetzen J.L."/>
            <person name="Dai X."/>
            <person name="Dawson M.W."/>
            <person name="Muller H.G."/>
            <person name="Kugler K."/>
            <person name="Rivarola-Duarte L."/>
            <person name="Spannagl M."/>
            <person name="Mayer K.F.X."/>
            <person name="Lu F.H."/>
            <person name="Bevan M.W."/>
            <person name="Leroy P."/>
            <person name="Li P."/>
            <person name="You F.M."/>
            <person name="Sun Q."/>
            <person name="Liu Z."/>
            <person name="Lyons E."/>
            <person name="Wicker T."/>
            <person name="Salzberg S.L."/>
            <person name="Devos K.M."/>
            <person name="Dvorak J."/>
        </authorList>
    </citation>
    <scope>NUCLEOTIDE SEQUENCE [LARGE SCALE GENOMIC DNA]</scope>
    <source>
        <strain evidence="2">cv. AL8/78</strain>
    </source>
</reference>
<name>A0A453PEN3_AEGTS</name>
<dbReference type="AlphaFoldDB" id="A0A453PEN3"/>
<reference evidence="2" key="4">
    <citation type="submission" date="2019-03" db="UniProtKB">
        <authorList>
            <consortium name="EnsemblPlants"/>
        </authorList>
    </citation>
    <scope>IDENTIFICATION</scope>
</reference>